<dbReference type="AlphaFoldDB" id="A0AAJ4IEP2"/>
<dbReference type="EMBL" id="CP065218">
    <property type="protein sequence ID" value="QPL55426.1"/>
    <property type="molecule type" value="Genomic_DNA"/>
</dbReference>
<proteinExistence type="predicted"/>
<dbReference type="Proteomes" id="UP000594435">
    <property type="component" value="Chromosome 2"/>
</dbReference>
<protein>
    <recommendedName>
        <fullName evidence="3">Methyl-accepting transducer domain-containing protein</fullName>
    </recommendedName>
</protein>
<dbReference type="RefSeq" id="WP_045571359.1">
    <property type="nucleotide sequence ID" value="NZ_CP065218.1"/>
</dbReference>
<dbReference type="SUPFAM" id="SSF58104">
    <property type="entry name" value="Methyl-accepting chemotaxis protein (MCP) signaling domain"/>
    <property type="match status" value="1"/>
</dbReference>
<evidence type="ECO:0000313" key="1">
    <source>
        <dbReference type="EMBL" id="QPL55426.1"/>
    </source>
</evidence>
<accession>A0AAJ4IEP2</accession>
<dbReference type="Gene3D" id="1.10.287.950">
    <property type="entry name" value="Methyl-accepting chemotaxis protein"/>
    <property type="match status" value="1"/>
</dbReference>
<organism evidence="1 2">
    <name type="scientific">Vibrio navarrensis</name>
    <dbReference type="NCBI Taxonomy" id="29495"/>
    <lineage>
        <taxon>Bacteria</taxon>
        <taxon>Pseudomonadati</taxon>
        <taxon>Pseudomonadota</taxon>
        <taxon>Gammaproteobacteria</taxon>
        <taxon>Vibrionales</taxon>
        <taxon>Vibrionaceae</taxon>
        <taxon>Vibrio</taxon>
    </lineage>
</organism>
<gene>
    <name evidence="1" type="ORF">I3X05_20830</name>
</gene>
<sequence length="73" mass="8310">MRQYHLGEKCAHVLITEAFNGVTQTRESFAEILIQVSRVNEMSTQIAIASEQQSSLVREMNQSVEVINEKMKV</sequence>
<evidence type="ECO:0000313" key="2">
    <source>
        <dbReference type="Proteomes" id="UP000594435"/>
    </source>
</evidence>
<evidence type="ECO:0008006" key="3">
    <source>
        <dbReference type="Google" id="ProtNLM"/>
    </source>
</evidence>
<name>A0AAJ4IEP2_9VIBR</name>
<reference evidence="1 2" key="1">
    <citation type="submission" date="2020-11" db="EMBL/GenBank/DDBJ databases">
        <title>Complete and Circularized Genome Assembly of a human isolate of Vibrio navarrensis biotype pommerensis with MiSeq and MinION Sequence Data.</title>
        <authorList>
            <person name="Schwartz K."/>
            <person name="Borowiak M."/>
            <person name="Deneke C."/>
            <person name="Balau V."/>
            <person name="Metelmann C."/>
            <person name="Strauch E."/>
        </authorList>
    </citation>
    <scope>NUCLEOTIDE SEQUENCE [LARGE SCALE GENOMIC DNA]</scope>
    <source>
        <strain evidence="1 2">20-VB00237</strain>
    </source>
</reference>